<keyword evidence="7" id="KW-0472">Membrane</keyword>
<dbReference type="Pfam" id="PF17152">
    <property type="entry name" value="CHASE8"/>
    <property type="match status" value="1"/>
</dbReference>
<dbReference type="SMART" id="SM00091">
    <property type="entry name" value="PAS"/>
    <property type="match status" value="1"/>
</dbReference>
<evidence type="ECO:0000256" key="3">
    <source>
        <dbReference type="ARBA" id="ARBA00012438"/>
    </source>
</evidence>
<dbReference type="EC" id="2.7.13.3" evidence="3"/>
<dbReference type="CDD" id="cd00130">
    <property type="entry name" value="PAS"/>
    <property type="match status" value="1"/>
</dbReference>
<dbReference type="PANTHER" id="PTHR43065">
    <property type="entry name" value="SENSOR HISTIDINE KINASE"/>
    <property type="match status" value="1"/>
</dbReference>
<dbReference type="EMBL" id="JACHXA010000005">
    <property type="protein sequence ID" value="MBB3065827.1"/>
    <property type="molecule type" value="Genomic_DNA"/>
</dbReference>
<dbReference type="InterPro" id="IPR003660">
    <property type="entry name" value="HAMP_dom"/>
</dbReference>
<dbReference type="InterPro" id="IPR000014">
    <property type="entry name" value="PAS"/>
</dbReference>
<evidence type="ECO:0000259" key="9">
    <source>
        <dbReference type="PROSITE" id="PS50112"/>
    </source>
</evidence>
<dbReference type="InterPro" id="IPR001610">
    <property type="entry name" value="PAC"/>
</dbReference>
<dbReference type="Gene3D" id="3.30.565.10">
    <property type="entry name" value="Histidine kinase-like ATPase, C-terminal domain"/>
    <property type="match status" value="1"/>
</dbReference>
<evidence type="ECO:0000256" key="7">
    <source>
        <dbReference type="SAM" id="Phobius"/>
    </source>
</evidence>
<dbReference type="InterPro" id="IPR036097">
    <property type="entry name" value="HisK_dim/P_sf"/>
</dbReference>
<evidence type="ECO:0000256" key="2">
    <source>
        <dbReference type="ARBA" id="ARBA00004370"/>
    </source>
</evidence>
<dbReference type="Proteomes" id="UP000581135">
    <property type="component" value="Unassembled WGS sequence"/>
</dbReference>
<feature type="transmembrane region" description="Helical" evidence="7">
    <location>
        <begin position="155"/>
        <end position="177"/>
    </location>
</feature>
<name>A0A839SSH6_9PROT</name>
<dbReference type="PROSITE" id="PS50109">
    <property type="entry name" value="HIS_KIN"/>
    <property type="match status" value="1"/>
</dbReference>
<keyword evidence="13" id="KW-1185">Reference proteome</keyword>
<organism evidence="12 13">
    <name type="scientific">Limibacillus halophilus</name>
    <dbReference type="NCBI Taxonomy" id="1579333"/>
    <lineage>
        <taxon>Bacteria</taxon>
        <taxon>Pseudomonadati</taxon>
        <taxon>Pseudomonadota</taxon>
        <taxon>Alphaproteobacteria</taxon>
        <taxon>Rhodospirillales</taxon>
        <taxon>Rhodovibrionaceae</taxon>
        <taxon>Limibacillus</taxon>
    </lineage>
</organism>
<dbReference type="SMART" id="SM00086">
    <property type="entry name" value="PAC"/>
    <property type="match status" value="1"/>
</dbReference>
<dbReference type="GO" id="GO:0016020">
    <property type="term" value="C:membrane"/>
    <property type="evidence" value="ECO:0007669"/>
    <property type="project" value="UniProtKB-SubCell"/>
</dbReference>
<keyword evidence="4" id="KW-0597">Phosphoprotein</keyword>
<dbReference type="PROSITE" id="PS50885">
    <property type="entry name" value="HAMP"/>
    <property type="match status" value="1"/>
</dbReference>
<dbReference type="NCBIfam" id="TIGR00229">
    <property type="entry name" value="sensory_box"/>
    <property type="match status" value="1"/>
</dbReference>
<feature type="domain" description="PAC" evidence="10">
    <location>
        <begin position="315"/>
        <end position="367"/>
    </location>
</feature>
<evidence type="ECO:0000256" key="6">
    <source>
        <dbReference type="ARBA" id="ARBA00022777"/>
    </source>
</evidence>
<dbReference type="AlphaFoldDB" id="A0A839SSH6"/>
<comment type="catalytic activity">
    <reaction evidence="1">
        <text>ATP + protein L-histidine = ADP + protein N-phospho-L-histidine.</text>
        <dbReference type="EC" id="2.7.13.3"/>
    </reaction>
</comment>
<comment type="caution">
    <text evidence="12">The sequence shown here is derived from an EMBL/GenBank/DDBJ whole genome shotgun (WGS) entry which is preliminary data.</text>
</comment>
<dbReference type="InterPro" id="IPR035965">
    <property type="entry name" value="PAS-like_dom_sf"/>
</dbReference>
<dbReference type="InterPro" id="IPR036890">
    <property type="entry name" value="HATPase_C_sf"/>
</dbReference>
<dbReference type="InterPro" id="IPR003661">
    <property type="entry name" value="HisK_dim/P_dom"/>
</dbReference>
<keyword evidence="5" id="KW-0808">Transferase</keyword>
<evidence type="ECO:0000313" key="12">
    <source>
        <dbReference type="EMBL" id="MBB3065827.1"/>
    </source>
</evidence>
<evidence type="ECO:0000256" key="4">
    <source>
        <dbReference type="ARBA" id="ARBA00022553"/>
    </source>
</evidence>
<dbReference type="InterPro" id="IPR013656">
    <property type="entry name" value="PAS_4"/>
</dbReference>
<dbReference type="RefSeq" id="WP_183416649.1">
    <property type="nucleotide sequence ID" value="NZ_JACHXA010000005.1"/>
</dbReference>
<feature type="domain" description="HAMP" evidence="11">
    <location>
        <begin position="183"/>
        <end position="237"/>
    </location>
</feature>
<dbReference type="Gene3D" id="1.10.287.130">
    <property type="match status" value="1"/>
</dbReference>
<comment type="subcellular location">
    <subcellularLocation>
        <location evidence="2">Membrane</location>
    </subcellularLocation>
</comment>
<dbReference type="PROSITE" id="PS50113">
    <property type="entry name" value="PAC"/>
    <property type="match status" value="1"/>
</dbReference>
<dbReference type="Pfam" id="PF02518">
    <property type="entry name" value="HATPase_c"/>
    <property type="match status" value="1"/>
</dbReference>
<dbReference type="SUPFAM" id="SSF47384">
    <property type="entry name" value="Homodimeric domain of signal transducing histidine kinase"/>
    <property type="match status" value="1"/>
</dbReference>
<protein>
    <recommendedName>
        <fullName evidence="3">histidine kinase</fullName>
        <ecNumber evidence="3">2.7.13.3</ecNumber>
    </recommendedName>
</protein>
<dbReference type="InterPro" id="IPR004358">
    <property type="entry name" value="Sig_transdc_His_kin-like_C"/>
</dbReference>
<accession>A0A839SSH6</accession>
<dbReference type="PRINTS" id="PR00344">
    <property type="entry name" value="BCTRLSENSOR"/>
</dbReference>
<sequence>MMGVWMGHSLLQRLLRASLATTVLALLVANLTFSLFQYDRNRVTAIDEATAIADILIQNLAAAIVFENELAAEEVIQSLALKPSVRAAYIFRNDGTIFAIFGDPTYIDTFHGTETRSIETPVRFNQVHISREIKAAGEVVGRLGLIIRVECFASWFLHTIKFMLPILVVSILIATLISRRLMREIMRPFERLVEGLRTIGTSSDHVTLLADVDAGRELTPLYSRFNELVAEIDKQRRLLAESEARYRSIVETQSEAICRLDKNFRLQFANKAFQDIVGIRLGDLIGTRPTNLVPAEDCNIIETALSKLSPTSETQEINCRINGGKQELRWIQATIRAFFDNQGRPSEYMLVGRDISEKKIAEQIAIQTSKLATLGDISTSIAHELKQPLAVIDLAVQNTLSALEDRTLTEQEIRRYLSDKMNRLANNSERIRTIIDHLRVFGRKVDDQRFAFDPRESMKAALMLIQHRLEQAGITLQYSSGEAPPLVRGHPILFEQVLLNLLTNSIDAIESGKAAAGGSSDSYILVSLVRNDFGLCCILEDSGGGIPGPLMTRATERYFTTKPAGKGTGLGLAISSDIVKEMGGKMRLEQGKKGLKVTIELPLSCSDNHDNDYAVA</sequence>
<dbReference type="Gene3D" id="3.30.450.20">
    <property type="entry name" value="PAS domain"/>
    <property type="match status" value="1"/>
</dbReference>
<evidence type="ECO:0000259" key="8">
    <source>
        <dbReference type="PROSITE" id="PS50109"/>
    </source>
</evidence>
<dbReference type="InterPro" id="IPR005467">
    <property type="entry name" value="His_kinase_dom"/>
</dbReference>
<dbReference type="InterPro" id="IPR003594">
    <property type="entry name" value="HATPase_dom"/>
</dbReference>
<dbReference type="PANTHER" id="PTHR43065:SF42">
    <property type="entry name" value="TWO-COMPONENT SENSOR PPRA"/>
    <property type="match status" value="1"/>
</dbReference>
<reference evidence="12 13" key="1">
    <citation type="submission" date="2020-08" db="EMBL/GenBank/DDBJ databases">
        <title>Genomic Encyclopedia of Type Strains, Phase III (KMG-III): the genomes of soil and plant-associated and newly described type strains.</title>
        <authorList>
            <person name="Whitman W."/>
        </authorList>
    </citation>
    <scope>NUCLEOTIDE SEQUENCE [LARGE SCALE GENOMIC DNA]</scope>
    <source>
        <strain evidence="12 13">CECT 8803</strain>
    </source>
</reference>
<keyword evidence="7" id="KW-0812">Transmembrane</keyword>
<dbReference type="Pfam" id="PF08448">
    <property type="entry name" value="PAS_4"/>
    <property type="match status" value="1"/>
</dbReference>
<evidence type="ECO:0000256" key="5">
    <source>
        <dbReference type="ARBA" id="ARBA00022679"/>
    </source>
</evidence>
<dbReference type="SUPFAM" id="SSF55785">
    <property type="entry name" value="PYP-like sensor domain (PAS domain)"/>
    <property type="match status" value="1"/>
</dbReference>
<dbReference type="SMART" id="SM00387">
    <property type="entry name" value="HATPase_c"/>
    <property type="match status" value="1"/>
</dbReference>
<dbReference type="InterPro" id="IPR000700">
    <property type="entry name" value="PAS-assoc_C"/>
</dbReference>
<evidence type="ECO:0000259" key="10">
    <source>
        <dbReference type="PROSITE" id="PS50113"/>
    </source>
</evidence>
<gene>
    <name evidence="12" type="ORF">FHR98_002123</name>
</gene>
<keyword evidence="7" id="KW-1133">Transmembrane helix</keyword>
<dbReference type="InterPro" id="IPR033417">
    <property type="entry name" value="CHASE8"/>
</dbReference>
<evidence type="ECO:0000259" key="11">
    <source>
        <dbReference type="PROSITE" id="PS50885"/>
    </source>
</evidence>
<dbReference type="GO" id="GO:0000155">
    <property type="term" value="F:phosphorelay sensor kinase activity"/>
    <property type="evidence" value="ECO:0007669"/>
    <property type="project" value="InterPro"/>
</dbReference>
<proteinExistence type="predicted"/>
<feature type="domain" description="PAS" evidence="9">
    <location>
        <begin position="242"/>
        <end position="312"/>
    </location>
</feature>
<dbReference type="SUPFAM" id="SSF55874">
    <property type="entry name" value="ATPase domain of HSP90 chaperone/DNA topoisomerase II/histidine kinase"/>
    <property type="match status" value="1"/>
</dbReference>
<feature type="domain" description="Histidine kinase" evidence="8">
    <location>
        <begin position="380"/>
        <end position="605"/>
    </location>
</feature>
<keyword evidence="6" id="KW-0418">Kinase</keyword>
<evidence type="ECO:0000313" key="13">
    <source>
        <dbReference type="Proteomes" id="UP000581135"/>
    </source>
</evidence>
<dbReference type="CDD" id="cd00082">
    <property type="entry name" value="HisKA"/>
    <property type="match status" value="1"/>
</dbReference>
<evidence type="ECO:0000256" key="1">
    <source>
        <dbReference type="ARBA" id="ARBA00000085"/>
    </source>
</evidence>
<dbReference type="SMART" id="SM00388">
    <property type="entry name" value="HisKA"/>
    <property type="match status" value="1"/>
</dbReference>
<dbReference type="PROSITE" id="PS50112">
    <property type="entry name" value="PAS"/>
    <property type="match status" value="1"/>
</dbReference>